<protein>
    <recommendedName>
        <fullName evidence="5 11">2-dehydropantoate 2-reductase</fullName>
        <ecNumber evidence="4 11">1.1.1.169</ecNumber>
    </recommendedName>
    <alternativeName>
        <fullName evidence="9 11">Ketopantoate reductase</fullName>
    </alternativeName>
</protein>
<dbReference type="InterPro" id="IPR051402">
    <property type="entry name" value="KPR-Related"/>
</dbReference>
<evidence type="ECO:0000259" key="12">
    <source>
        <dbReference type="Pfam" id="PF02558"/>
    </source>
</evidence>
<evidence type="ECO:0000313" key="15">
    <source>
        <dbReference type="Proteomes" id="UP000006764"/>
    </source>
</evidence>
<gene>
    <name evidence="14" type="ORF">S7S_06885</name>
</gene>
<accession>A0A0B4XMN8</accession>
<dbReference type="Gene3D" id="1.10.1040.10">
    <property type="entry name" value="N-(1-d-carboxylethyl)-l-norvaline Dehydrogenase, domain 2"/>
    <property type="match status" value="1"/>
</dbReference>
<comment type="function">
    <text evidence="1 11">Catalyzes the NADPH-dependent reduction of ketopantoate into pantoic acid.</text>
</comment>
<evidence type="ECO:0000313" key="14">
    <source>
        <dbReference type="EMBL" id="AJD47793.1"/>
    </source>
</evidence>
<dbReference type="InterPro" id="IPR036291">
    <property type="entry name" value="NAD(P)-bd_dom_sf"/>
</dbReference>
<evidence type="ECO:0000256" key="8">
    <source>
        <dbReference type="ARBA" id="ARBA00023002"/>
    </source>
</evidence>
<dbReference type="Pfam" id="PF08546">
    <property type="entry name" value="ApbA_C"/>
    <property type="match status" value="1"/>
</dbReference>
<dbReference type="KEGG" id="apac:S7S_06885"/>
<dbReference type="GO" id="GO:0008677">
    <property type="term" value="F:2-dehydropantoate 2-reductase activity"/>
    <property type="evidence" value="ECO:0007669"/>
    <property type="project" value="UniProtKB-EC"/>
</dbReference>
<dbReference type="UniPathway" id="UPA00028">
    <property type="reaction ID" value="UER00004"/>
</dbReference>
<evidence type="ECO:0000256" key="7">
    <source>
        <dbReference type="ARBA" id="ARBA00022857"/>
    </source>
</evidence>
<evidence type="ECO:0000256" key="2">
    <source>
        <dbReference type="ARBA" id="ARBA00004994"/>
    </source>
</evidence>
<evidence type="ECO:0000256" key="3">
    <source>
        <dbReference type="ARBA" id="ARBA00007870"/>
    </source>
</evidence>
<proteinExistence type="inferred from homology"/>
<dbReference type="EC" id="1.1.1.169" evidence="4 11"/>
<dbReference type="AlphaFoldDB" id="A0A0B4XMN8"/>
<evidence type="ECO:0000256" key="1">
    <source>
        <dbReference type="ARBA" id="ARBA00002919"/>
    </source>
</evidence>
<dbReference type="GO" id="GO:0015940">
    <property type="term" value="P:pantothenate biosynthetic process"/>
    <property type="evidence" value="ECO:0007669"/>
    <property type="project" value="UniProtKB-UniPathway"/>
</dbReference>
<dbReference type="FunFam" id="3.40.50.720:FF:000307">
    <property type="entry name" value="2-dehydropantoate 2-reductase"/>
    <property type="match status" value="1"/>
</dbReference>
<sequence>MMRILVVGAGGVGGYFGARLLQAGRDVTFLVRPARAEVLARDGLTLHSPLGDFHHPAPPHVTHDALTPFDLILLSCKARDLDSAMTAMAPAVGPDSLILPLLNGMAHLDRLCERFGEQAVLGGLCMISADRNAQGGILHFNDVAHLVFGERAGGYSARSRAVAAVLDGAGFTVSHADDILQAMWEKWTFIATLAGLTCLMRGAVCDMLAAGAAPLMQQMQAECEAVAAQAGFPVRPAAHERLAGVLGTSDSTLTASMLRDVERGLESEGEHLLGELLARRDPGTVPSPDTSLLMIACAHLRTYEARRRRGDLPGAN</sequence>
<dbReference type="Pfam" id="PF02558">
    <property type="entry name" value="ApbA"/>
    <property type="match status" value="1"/>
</dbReference>
<evidence type="ECO:0000256" key="4">
    <source>
        <dbReference type="ARBA" id="ARBA00013014"/>
    </source>
</evidence>
<evidence type="ECO:0000259" key="13">
    <source>
        <dbReference type="Pfam" id="PF08546"/>
    </source>
</evidence>
<keyword evidence="15" id="KW-1185">Reference proteome</keyword>
<dbReference type="NCBIfam" id="TIGR00745">
    <property type="entry name" value="apbA_panE"/>
    <property type="match status" value="1"/>
</dbReference>
<comment type="pathway">
    <text evidence="2 11">Cofactor biosynthesis; (R)-pantothenate biosynthesis; (R)-pantoate from 3-methyl-2-oxobutanoate: step 2/2.</text>
</comment>
<evidence type="ECO:0000256" key="5">
    <source>
        <dbReference type="ARBA" id="ARBA00019465"/>
    </source>
</evidence>
<dbReference type="PANTHER" id="PTHR21708">
    <property type="entry name" value="PROBABLE 2-DEHYDROPANTOATE 2-REDUCTASE"/>
    <property type="match status" value="1"/>
</dbReference>
<dbReference type="InterPro" id="IPR013328">
    <property type="entry name" value="6PGD_dom2"/>
</dbReference>
<keyword evidence="8 11" id="KW-0560">Oxidoreductase</keyword>
<keyword evidence="6 11" id="KW-0566">Pantothenate biosynthesis</keyword>
<evidence type="ECO:0000256" key="10">
    <source>
        <dbReference type="ARBA" id="ARBA00048793"/>
    </source>
</evidence>
<evidence type="ECO:0000256" key="9">
    <source>
        <dbReference type="ARBA" id="ARBA00032024"/>
    </source>
</evidence>
<dbReference type="InterPro" id="IPR013752">
    <property type="entry name" value="KPA_reductase"/>
</dbReference>
<evidence type="ECO:0000256" key="6">
    <source>
        <dbReference type="ARBA" id="ARBA00022655"/>
    </source>
</evidence>
<dbReference type="PANTHER" id="PTHR21708:SF26">
    <property type="entry name" value="2-DEHYDROPANTOATE 2-REDUCTASE"/>
    <property type="match status" value="1"/>
</dbReference>
<dbReference type="InterPro" id="IPR013332">
    <property type="entry name" value="KPR_N"/>
</dbReference>
<reference evidence="14 15" key="1">
    <citation type="journal article" date="2012" name="J. Bacteriol.">
        <title>Genome sequence of an alkane-degrading bacterium, Alcanivorax pacificus type strain W11-5, isolated from deep sea sediment.</title>
        <authorList>
            <person name="Lai Q."/>
            <person name="Shao Z."/>
        </authorList>
    </citation>
    <scope>NUCLEOTIDE SEQUENCE [LARGE SCALE GENOMIC DNA]</scope>
    <source>
        <strain evidence="14 15">W11-5</strain>
    </source>
</reference>
<evidence type="ECO:0000256" key="11">
    <source>
        <dbReference type="RuleBase" id="RU362068"/>
    </source>
</evidence>
<organism evidence="14 15">
    <name type="scientific">Isoalcanivorax pacificus W11-5</name>
    <dbReference type="NCBI Taxonomy" id="391936"/>
    <lineage>
        <taxon>Bacteria</taxon>
        <taxon>Pseudomonadati</taxon>
        <taxon>Pseudomonadota</taxon>
        <taxon>Gammaproteobacteria</taxon>
        <taxon>Oceanospirillales</taxon>
        <taxon>Alcanivoracaceae</taxon>
        <taxon>Isoalcanivorax</taxon>
    </lineage>
</organism>
<dbReference type="HOGENOM" id="CLU_031468_6_1_6"/>
<dbReference type="SUPFAM" id="SSF51735">
    <property type="entry name" value="NAD(P)-binding Rossmann-fold domains"/>
    <property type="match status" value="1"/>
</dbReference>
<comment type="similarity">
    <text evidence="3 11">Belongs to the ketopantoate reductase family.</text>
</comment>
<dbReference type="GO" id="GO:0005737">
    <property type="term" value="C:cytoplasm"/>
    <property type="evidence" value="ECO:0007669"/>
    <property type="project" value="TreeGrafter"/>
</dbReference>
<keyword evidence="7 11" id="KW-0521">NADP</keyword>
<dbReference type="EMBL" id="CP004387">
    <property type="protein sequence ID" value="AJD47793.1"/>
    <property type="molecule type" value="Genomic_DNA"/>
</dbReference>
<feature type="domain" description="Ketopantoate reductase C-terminal" evidence="13">
    <location>
        <begin position="178"/>
        <end position="279"/>
    </location>
</feature>
<dbReference type="InterPro" id="IPR008927">
    <property type="entry name" value="6-PGluconate_DH-like_C_sf"/>
</dbReference>
<dbReference type="Proteomes" id="UP000006764">
    <property type="component" value="Chromosome"/>
</dbReference>
<feature type="domain" description="Ketopantoate reductase N-terminal" evidence="12">
    <location>
        <begin position="4"/>
        <end position="151"/>
    </location>
</feature>
<dbReference type="Gene3D" id="3.40.50.720">
    <property type="entry name" value="NAD(P)-binding Rossmann-like Domain"/>
    <property type="match status" value="1"/>
</dbReference>
<name>A0A0B4XMN8_9GAMM</name>
<dbReference type="InterPro" id="IPR003710">
    <property type="entry name" value="ApbA"/>
</dbReference>
<dbReference type="RefSeq" id="WP_202966533.1">
    <property type="nucleotide sequence ID" value="NZ_CP004387.1"/>
</dbReference>
<dbReference type="STRING" id="391936.S7S_06885"/>
<dbReference type="SUPFAM" id="SSF48179">
    <property type="entry name" value="6-phosphogluconate dehydrogenase C-terminal domain-like"/>
    <property type="match status" value="1"/>
</dbReference>
<comment type="catalytic activity">
    <reaction evidence="10 11">
        <text>(R)-pantoate + NADP(+) = 2-dehydropantoate + NADPH + H(+)</text>
        <dbReference type="Rhea" id="RHEA:16233"/>
        <dbReference type="ChEBI" id="CHEBI:11561"/>
        <dbReference type="ChEBI" id="CHEBI:15378"/>
        <dbReference type="ChEBI" id="CHEBI:15980"/>
        <dbReference type="ChEBI" id="CHEBI:57783"/>
        <dbReference type="ChEBI" id="CHEBI:58349"/>
        <dbReference type="EC" id="1.1.1.169"/>
    </reaction>
</comment>